<evidence type="ECO:0000313" key="1">
    <source>
        <dbReference type="EMBL" id="BAN65279.1"/>
    </source>
</evidence>
<accession>S6BGL5</accession>
<name>S6BGL5_BABBO</name>
<dbReference type="VEuPathDB" id="PiroplasmaDB:BBOV_IV000995"/>
<dbReference type="EMBL" id="AK441485">
    <property type="protein sequence ID" value="BAN65279.1"/>
    <property type="molecule type" value="mRNA"/>
</dbReference>
<proteinExistence type="evidence at transcript level"/>
<organism evidence="1">
    <name type="scientific">Babesia bovis</name>
    <dbReference type="NCBI Taxonomy" id="5865"/>
    <lineage>
        <taxon>Eukaryota</taxon>
        <taxon>Sar</taxon>
        <taxon>Alveolata</taxon>
        <taxon>Apicomplexa</taxon>
        <taxon>Aconoidasida</taxon>
        <taxon>Piroplasmida</taxon>
        <taxon>Babesiidae</taxon>
        <taxon>Babesia</taxon>
    </lineage>
</organism>
<protein>
    <submittedName>
        <fullName evidence="1">Uncharacterized protein</fullName>
    </submittedName>
</protein>
<sequence length="52" mass="5936">MTDAWFSSTLCGFEESFSSNDIFSIESGCVNDIHTGYILQQKLFYATFIKLE</sequence>
<dbReference type="AlphaFoldDB" id="S6BGL5"/>
<reference evidence="1" key="1">
    <citation type="journal article" date="2014" name="BMC Genomics">
        <title>The Babesia bovis gene and promoter model: an update from full-length EST analysis.</title>
        <authorList>
            <person name="Yamagishi J."/>
            <person name="Wakaguri H."/>
            <person name="Yokoyama N."/>
            <person name="Yamashita R."/>
            <person name="Suzuki Y."/>
            <person name="Xuan X."/>
            <person name="Igarashi I."/>
        </authorList>
    </citation>
    <scope>NUCLEOTIDE SEQUENCE</scope>
    <source>
        <strain evidence="1">Texas</strain>
    </source>
</reference>